<dbReference type="Proteomes" id="UP000238479">
    <property type="component" value="Chromosome 3"/>
</dbReference>
<dbReference type="Gramene" id="PRQ42161">
    <property type="protein sequence ID" value="PRQ42161"/>
    <property type="gene ID" value="RchiOBHm_Chr3g0454611"/>
</dbReference>
<protein>
    <submittedName>
        <fullName evidence="1">Uncharacterized protein</fullName>
    </submittedName>
</protein>
<dbReference type="OMA" id="WKDQNLD"/>
<evidence type="ECO:0000313" key="2">
    <source>
        <dbReference type="Proteomes" id="UP000238479"/>
    </source>
</evidence>
<dbReference type="EMBL" id="PDCK01000041">
    <property type="protein sequence ID" value="PRQ42161.1"/>
    <property type="molecule type" value="Genomic_DNA"/>
</dbReference>
<evidence type="ECO:0000313" key="1">
    <source>
        <dbReference type="EMBL" id="PRQ42161.1"/>
    </source>
</evidence>
<keyword evidence="2" id="KW-1185">Reference proteome</keyword>
<dbReference type="AlphaFoldDB" id="A0A2P6R6W3"/>
<comment type="caution">
    <text evidence="1">The sequence shown here is derived from an EMBL/GenBank/DDBJ whole genome shotgun (WGS) entry which is preliminary data.</text>
</comment>
<name>A0A2P6R6W3_ROSCH</name>
<sequence length="81" mass="8944">MLIMFCPKNQAIGLLLIILAISGFHYEVSGARWLSENYEKVEDNSVNAQVLMNSFNSTGDGGFFATSNRQVPSAPDPLHNR</sequence>
<accession>A0A2P6R6W3</accession>
<organism evidence="1 2">
    <name type="scientific">Rosa chinensis</name>
    <name type="common">China rose</name>
    <dbReference type="NCBI Taxonomy" id="74649"/>
    <lineage>
        <taxon>Eukaryota</taxon>
        <taxon>Viridiplantae</taxon>
        <taxon>Streptophyta</taxon>
        <taxon>Embryophyta</taxon>
        <taxon>Tracheophyta</taxon>
        <taxon>Spermatophyta</taxon>
        <taxon>Magnoliopsida</taxon>
        <taxon>eudicotyledons</taxon>
        <taxon>Gunneridae</taxon>
        <taxon>Pentapetalae</taxon>
        <taxon>rosids</taxon>
        <taxon>fabids</taxon>
        <taxon>Rosales</taxon>
        <taxon>Rosaceae</taxon>
        <taxon>Rosoideae</taxon>
        <taxon>Rosoideae incertae sedis</taxon>
        <taxon>Rosa</taxon>
    </lineage>
</organism>
<gene>
    <name evidence="1" type="ORF">RchiOBHm_Chr3g0454611</name>
</gene>
<reference evidence="1 2" key="1">
    <citation type="journal article" date="2018" name="Nat. Genet.">
        <title>The Rosa genome provides new insights in the design of modern roses.</title>
        <authorList>
            <person name="Bendahmane M."/>
        </authorList>
    </citation>
    <scope>NUCLEOTIDE SEQUENCE [LARGE SCALE GENOMIC DNA]</scope>
    <source>
        <strain evidence="2">cv. Old Blush</strain>
    </source>
</reference>
<proteinExistence type="predicted"/>